<accession>A0A7Y9YHE5</accession>
<dbReference type="AlphaFoldDB" id="A0A7Y9YHE5"/>
<comment type="similarity">
    <text evidence="1">Belongs to the LysR transcriptional regulatory family.</text>
</comment>
<dbReference type="InterPro" id="IPR005119">
    <property type="entry name" value="LysR_subst-bd"/>
</dbReference>
<keyword evidence="7" id="KW-1185">Reference proteome</keyword>
<dbReference type="InterPro" id="IPR036388">
    <property type="entry name" value="WH-like_DNA-bd_sf"/>
</dbReference>
<dbReference type="InterPro" id="IPR036390">
    <property type="entry name" value="WH_DNA-bd_sf"/>
</dbReference>
<organism evidence="6 7">
    <name type="scientific">Nocardioides marinus</name>
    <dbReference type="NCBI Taxonomy" id="374514"/>
    <lineage>
        <taxon>Bacteria</taxon>
        <taxon>Bacillati</taxon>
        <taxon>Actinomycetota</taxon>
        <taxon>Actinomycetes</taxon>
        <taxon>Propionibacteriales</taxon>
        <taxon>Nocardioidaceae</taxon>
        <taxon>Nocardioides</taxon>
    </lineage>
</organism>
<evidence type="ECO:0000256" key="3">
    <source>
        <dbReference type="ARBA" id="ARBA00023125"/>
    </source>
</evidence>
<evidence type="ECO:0000256" key="2">
    <source>
        <dbReference type="ARBA" id="ARBA00023015"/>
    </source>
</evidence>
<keyword evidence="4" id="KW-0804">Transcription</keyword>
<dbReference type="EMBL" id="JACBZI010000001">
    <property type="protein sequence ID" value="NYI11714.1"/>
    <property type="molecule type" value="Genomic_DNA"/>
</dbReference>
<evidence type="ECO:0000313" key="7">
    <source>
        <dbReference type="Proteomes" id="UP000537326"/>
    </source>
</evidence>
<dbReference type="PROSITE" id="PS50931">
    <property type="entry name" value="HTH_LYSR"/>
    <property type="match status" value="1"/>
</dbReference>
<evidence type="ECO:0000313" key="6">
    <source>
        <dbReference type="EMBL" id="NYI11714.1"/>
    </source>
</evidence>
<evidence type="ECO:0000259" key="5">
    <source>
        <dbReference type="PROSITE" id="PS50931"/>
    </source>
</evidence>
<dbReference type="SUPFAM" id="SSF53850">
    <property type="entry name" value="Periplasmic binding protein-like II"/>
    <property type="match status" value="1"/>
</dbReference>
<dbReference type="SUPFAM" id="SSF46785">
    <property type="entry name" value="Winged helix' DNA-binding domain"/>
    <property type="match status" value="1"/>
</dbReference>
<reference evidence="6 7" key="1">
    <citation type="submission" date="2020-07" db="EMBL/GenBank/DDBJ databases">
        <title>Sequencing the genomes of 1000 actinobacteria strains.</title>
        <authorList>
            <person name="Klenk H.-P."/>
        </authorList>
    </citation>
    <scope>NUCLEOTIDE SEQUENCE [LARGE SCALE GENOMIC DNA]</scope>
    <source>
        <strain evidence="6 7">DSM 18248</strain>
    </source>
</reference>
<dbReference type="Gene3D" id="1.10.10.10">
    <property type="entry name" value="Winged helix-like DNA-binding domain superfamily/Winged helix DNA-binding domain"/>
    <property type="match status" value="1"/>
</dbReference>
<dbReference type="GO" id="GO:0000976">
    <property type="term" value="F:transcription cis-regulatory region binding"/>
    <property type="evidence" value="ECO:0007669"/>
    <property type="project" value="TreeGrafter"/>
</dbReference>
<protein>
    <submittedName>
        <fullName evidence="6">DNA-binding transcriptional LysR family regulator</fullName>
    </submittedName>
</protein>
<dbReference type="Pfam" id="PF00126">
    <property type="entry name" value="HTH_1"/>
    <property type="match status" value="1"/>
</dbReference>
<evidence type="ECO:0000256" key="4">
    <source>
        <dbReference type="ARBA" id="ARBA00023163"/>
    </source>
</evidence>
<feature type="domain" description="HTH lysR-type" evidence="5">
    <location>
        <begin position="5"/>
        <end position="62"/>
    </location>
</feature>
<name>A0A7Y9YHE5_9ACTN</name>
<keyword evidence="2" id="KW-0805">Transcription regulation</keyword>
<dbReference type="Pfam" id="PF03466">
    <property type="entry name" value="LysR_substrate"/>
    <property type="match status" value="1"/>
</dbReference>
<dbReference type="PRINTS" id="PR00039">
    <property type="entry name" value="HTHLYSR"/>
</dbReference>
<dbReference type="PANTHER" id="PTHR30126">
    <property type="entry name" value="HTH-TYPE TRANSCRIPTIONAL REGULATOR"/>
    <property type="match status" value="1"/>
</dbReference>
<dbReference type="Proteomes" id="UP000537326">
    <property type="component" value="Unassembled WGS sequence"/>
</dbReference>
<evidence type="ECO:0000256" key="1">
    <source>
        <dbReference type="ARBA" id="ARBA00009437"/>
    </source>
</evidence>
<dbReference type="Gene3D" id="3.40.190.10">
    <property type="entry name" value="Periplasmic binding protein-like II"/>
    <property type="match status" value="2"/>
</dbReference>
<gene>
    <name evidence="6" type="ORF">BKA05_003229</name>
</gene>
<sequence length="308" mass="32653">MNDRPDLVALDLLVRVAAGGSVGAAARDLGTTQPHASRLLSRLERQLGLQLLERSPAGSRVTSEGEVVVAWARQALEAVDRVSTGARSLAAERAARLRVVASLTIAEQLAPAWIARFRREQPGHQVRLEVANSEQVLERVLSGEVPLGFVESPSVPQEVSVAAVGLDRLVVVVAPEHPWARRTTPLSPAELADAELVLREEGSGTRRTLARALTRAGAPLGGHHLELASTAAVRAAALQGDLPAVLSELGVADQLATGALVEVPVAGLDLARTLRAVWLPSRRPVGDAARLLRIARASHETTRDEPRA</sequence>
<comment type="caution">
    <text evidence="6">The sequence shown here is derived from an EMBL/GenBank/DDBJ whole genome shotgun (WGS) entry which is preliminary data.</text>
</comment>
<dbReference type="PANTHER" id="PTHR30126:SF39">
    <property type="entry name" value="HTH-TYPE TRANSCRIPTIONAL REGULATOR CYSL"/>
    <property type="match status" value="1"/>
</dbReference>
<dbReference type="RefSeq" id="WP_179532369.1">
    <property type="nucleotide sequence ID" value="NZ_BAAAPP010000017.1"/>
</dbReference>
<dbReference type="GO" id="GO:0003700">
    <property type="term" value="F:DNA-binding transcription factor activity"/>
    <property type="evidence" value="ECO:0007669"/>
    <property type="project" value="InterPro"/>
</dbReference>
<dbReference type="InterPro" id="IPR000847">
    <property type="entry name" value="LysR_HTH_N"/>
</dbReference>
<proteinExistence type="inferred from homology"/>
<keyword evidence="3 6" id="KW-0238">DNA-binding</keyword>